<organism evidence="6 7">
    <name type="scientific">Anaerosolibacter carboniphilus</name>
    <dbReference type="NCBI Taxonomy" id="1417629"/>
    <lineage>
        <taxon>Bacteria</taxon>
        <taxon>Bacillati</taxon>
        <taxon>Bacillota</taxon>
        <taxon>Clostridia</taxon>
        <taxon>Peptostreptococcales</taxon>
        <taxon>Thermotaleaceae</taxon>
        <taxon>Anaerosolibacter</taxon>
    </lineage>
</organism>
<dbReference type="InterPro" id="IPR001789">
    <property type="entry name" value="Sig_transdc_resp-reg_receiver"/>
</dbReference>
<dbReference type="EMBL" id="JACHEN010000011">
    <property type="protein sequence ID" value="MBB6216037.1"/>
    <property type="molecule type" value="Genomic_DNA"/>
</dbReference>
<keyword evidence="6" id="KW-0238">DNA-binding</keyword>
<keyword evidence="3" id="KW-0597">Phosphoprotein</keyword>
<dbReference type="GO" id="GO:0003677">
    <property type="term" value="F:DNA binding"/>
    <property type="evidence" value="ECO:0007669"/>
    <property type="project" value="UniProtKB-KW"/>
</dbReference>
<gene>
    <name evidence="6" type="ORF">HNQ80_002128</name>
</gene>
<dbReference type="Gene3D" id="3.40.50.2300">
    <property type="match status" value="1"/>
</dbReference>
<dbReference type="SUPFAM" id="SSF52172">
    <property type="entry name" value="CheY-like"/>
    <property type="match status" value="1"/>
</dbReference>
<dbReference type="PROSITE" id="PS50930">
    <property type="entry name" value="HTH_LYTTR"/>
    <property type="match status" value="1"/>
</dbReference>
<dbReference type="InterPro" id="IPR046947">
    <property type="entry name" value="LytR-like"/>
</dbReference>
<accession>A0A841KRJ9</accession>
<dbReference type="RefSeq" id="WP_184310575.1">
    <property type="nucleotide sequence ID" value="NZ_JACHEN010000011.1"/>
</dbReference>
<name>A0A841KRJ9_9FIRM</name>
<dbReference type="PROSITE" id="PS50110">
    <property type="entry name" value="RESPONSE_REGULATORY"/>
    <property type="match status" value="1"/>
</dbReference>
<dbReference type="AlphaFoldDB" id="A0A841KRJ9"/>
<evidence type="ECO:0000256" key="3">
    <source>
        <dbReference type="PROSITE-ProRule" id="PRU00169"/>
    </source>
</evidence>
<dbReference type="SMART" id="SM00850">
    <property type="entry name" value="LytTR"/>
    <property type="match status" value="1"/>
</dbReference>
<evidence type="ECO:0000256" key="2">
    <source>
        <dbReference type="ARBA" id="ARBA00024867"/>
    </source>
</evidence>
<protein>
    <recommendedName>
        <fullName evidence="1">Stage 0 sporulation protein A homolog</fullName>
    </recommendedName>
</protein>
<keyword evidence="7" id="KW-1185">Reference proteome</keyword>
<dbReference type="PANTHER" id="PTHR37299">
    <property type="entry name" value="TRANSCRIPTIONAL REGULATOR-RELATED"/>
    <property type="match status" value="1"/>
</dbReference>
<dbReference type="PANTHER" id="PTHR37299:SF1">
    <property type="entry name" value="STAGE 0 SPORULATION PROTEIN A HOMOLOG"/>
    <property type="match status" value="1"/>
</dbReference>
<dbReference type="InterPro" id="IPR007492">
    <property type="entry name" value="LytTR_DNA-bd_dom"/>
</dbReference>
<dbReference type="Gene3D" id="2.40.50.1020">
    <property type="entry name" value="LytTr DNA-binding domain"/>
    <property type="match status" value="1"/>
</dbReference>
<feature type="domain" description="Response regulatory" evidence="4">
    <location>
        <begin position="4"/>
        <end position="118"/>
    </location>
</feature>
<evidence type="ECO:0000259" key="4">
    <source>
        <dbReference type="PROSITE" id="PS50110"/>
    </source>
</evidence>
<sequence>MILRTLIVDDQLEMREIMKQILNEVPYVKIVGEAKNGLELLDYSLELNPDVIFIDIEIPGINGIEAAKEIRKRDPEVHLVFATGYRDYTGEAFDVYATDYIQKPYSRERIMQTLERVRSLIKKEKGDEEKLLGILSNRNKRYIKLGDILFIESRNRKIYIFTEYEEIECNETLNEINDQLDQRFMRTHKSFIVNLDRIRSVKPLTRTSYSIYFDAIEQTACVAKDLLEEMVERAENMSKR</sequence>
<dbReference type="Pfam" id="PF04397">
    <property type="entry name" value="LytTR"/>
    <property type="match status" value="1"/>
</dbReference>
<reference evidence="6 7" key="1">
    <citation type="submission" date="2020-08" db="EMBL/GenBank/DDBJ databases">
        <title>Genomic Encyclopedia of Type Strains, Phase IV (KMG-IV): sequencing the most valuable type-strain genomes for metagenomic binning, comparative biology and taxonomic classification.</title>
        <authorList>
            <person name="Goeker M."/>
        </authorList>
    </citation>
    <scope>NUCLEOTIDE SEQUENCE [LARGE SCALE GENOMIC DNA]</scope>
    <source>
        <strain evidence="6 7">DSM 103526</strain>
    </source>
</reference>
<comment type="caution">
    <text evidence="6">The sequence shown here is derived from an EMBL/GenBank/DDBJ whole genome shotgun (WGS) entry which is preliminary data.</text>
</comment>
<feature type="domain" description="HTH LytTR-type" evidence="5">
    <location>
        <begin position="142"/>
        <end position="221"/>
    </location>
</feature>
<dbReference type="Proteomes" id="UP000579281">
    <property type="component" value="Unassembled WGS sequence"/>
</dbReference>
<dbReference type="Pfam" id="PF00072">
    <property type="entry name" value="Response_reg"/>
    <property type="match status" value="1"/>
</dbReference>
<evidence type="ECO:0000256" key="1">
    <source>
        <dbReference type="ARBA" id="ARBA00018672"/>
    </source>
</evidence>
<evidence type="ECO:0000259" key="5">
    <source>
        <dbReference type="PROSITE" id="PS50930"/>
    </source>
</evidence>
<proteinExistence type="predicted"/>
<evidence type="ECO:0000313" key="7">
    <source>
        <dbReference type="Proteomes" id="UP000579281"/>
    </source>
</evidence>
<feature type="modified residue" description="4-aspartylphosphate" evidence="3">
    <location>
        <position position="55"/>
    </location>
</feature>
<comment type="function">
    <text evidence="2">May play the central regulatory role in sporulation. It may be an element of the effector pathway responsible for the activation of sporulation genes in response to nutritional stress. Spo0A may act in concert with spo0H (a sigma factor) to control the expression of some genes that are critical to the sporulation process.</text>
</comment>
<dbReference type="GO" id="GO:0000156">
    <property type="term" value="F:phosphorelay response regulator activity"/>
    <property type="evidence" value="ECO:0007669"/>
    <property type="project" value="InterPro"/>
</dbReference>
<dbReference type="InterPro" id="IPR011006">
    <property type="entry name" value="CheY-like_superfamily"/>
</dbReference>
<dbReference type="SMART" id="SM00448">
    <property type="entry name" value="REC"/>
    <property type="match status" value="1"/>
</dbReference>
<evidence type="ECO:0000313" key="6">
    <source>
        <dbReference type="EMBL" id="MBB6216037.1"/>
    </source>
</evidence>